<dbReference type="SUPFAM" id="SSF69318">
    <property type="entry name" value="Integrin alpha N-terminal domain"/>
    <property type="match status" value="1"/>
</dbReference>
<gene>
    <name evidence="3" type="primary">ITGA7_2</name>
    <name evidence="3" type="ORF">OS493_028043</name>
</gene>
<dbReference type="InterPro" id="IPR013519">
    <property type="entry name" value="Int_alpha_beta-p"/>
</dbReference>
<evidence type="ECO:0000256" key="2">
    <source>
        <dbReference type="SAM" id="SignalP"/>
    </source>
</evidence>
<dbReference type="InterPro" id="IPR028994">
    <property type="entry name" value="Integrin_alpha_N"/>
</dbReference>
<dbReference type="GO" id="GO:0008305">
    <property type="term" value="C:integrin complex"/>
    <property type="evidence" value="ECO:0007669"/>
    <property type="project" value="TreeGrafter"/>
</dbReference>
<feature type="signal peptide" evidence="2">
    <location>
        <begin position="1"/>
        <end position="18"/>
    </location>
</feature>
<reference evidence="3" key="1">
    <citation type="submission" date="2023-01" db="EMBL/GenBank/DDBJ databases">
        <title>Genome assembly of the deep-sea coral Lophelia pertusa.</title>
        <authorList>
            <person name="Herrera S."/>
            <person name="Cordes E."/>
        </authorList>
    </citation>
    <scope>NUCLEOTIDE SEQUENCE</scope>
    <source>
        <strain evidence="3">USNM1676648</strain>
        <tissue evidence="3">Polyp</tissue>
    </source>
</reference>
<evidence type="ECO:0000313" key="3">
    <source>
        <dbReference type="EMBL" id="KAJ7389988.1"/>
    </source>
</evidence>
<keyword evidence="2" id="KW-0732">Signal</keyword>
<dbReference type="GO" id="GO:0007229">
    <property type="term" value="P:integrin-mediated signaling pathway"/>
    <property type="evidence" value="ECO:0007669"/>
    <property type="project" value="UniProtKB-KW"/>
</dbReference>
<dbReference type="GO" id="GO:0007160">
    <property type="term" value="P:cell-matrix adhesion"/>
    <property type="evidence" value="ECO:0007669"/>
    <property type="project" value="TreeGrafter"/>
</dbReference>
<dbReference type="GO" id="GO:0009897">
    <property type="term" value="C:external side of plasma membrane"/>
    <property type="evidence" value="ECO:0007669"/>
    <property type="project" value="TreeGrafter"/>
</dbReference>
<dbReference type="EMBL" id="MU825422">
    <property type="protein sequence ID" value="KAJ7389988.1"/>
    <property type="molecule type" value="Genomic_DNA"/>
</dbReference>
<evidence type="ECO:0000256" key="1">
    <source>
        <dbReference type="PROSITE-ProRule" id="PRU00803"/>
    </source>
</evidence>
<comment type="caution">
    <text evidence="3">The sequence shown here is derived from an EMBL/GenBank/DDBJ whole genome shotgun (WGS) entry which is preliminary data.</text>
</comment>
<dbReference type="OrthoDB" id="5317514at2759"/>
<feature type="repeat" description="FG-GAP" evidence="1">
    <location>
        <begin position="23"/>
        <end position="91"/>
    </location>
</feature>
<evidence type="ECO:0000313" key="4">
    <source>
        <dbReference type="Proteomes" id="UP001163046"/>
    </source>
</evidence>
<protein>
    <submittedName>
        <fullName evidence="3">Integrin alpha</fullName>
    </submittedName>
</protein>
<accession>A0A9W9ZY35</accession>
<organism evidence="3 4">
    <name type="scientific">Desmophyllum pertusum</name>
    <dbReference type="NCBI Taxonomy" id="174260"/>
    <lineage>
        <taxon>Eukaryota</taxon>
        <taxon>Metazoa</taxon>
        <taxon>Cnidaria</taxon>
        <taxon>Anthozoa</taxon>
        <taxon>Hexacorallia</taxon>
        <taxon>Scleractinia</taxon>
        <taxon>Caryophylliina</taxon>
        <taxon>Caryophylliidae</taxon>
        <taxon>Desmophyllum</taxon>
    </lineage>
</organism>
<dbReference type="GO" id="GO:0098609">
    <property type="term" value="P:cell-cell adhesion"/>
    <property type="evidence" value="ECO:0007669"/>
    <property type="project" value="TreeGrafter"/>
</dbReference>
<dbReference type="Proteomes" id="UP001163046">
    <property type="component" value="Unassembled WGS sequence"/>
</dbReference>
<dbReference type="Gene3D" id="2.130.10.130">
    <property type="entry name" value="Integrin alpha, N-terminal"/>
    <property type="match status" value="1"/>
</dbReference>
<dbReference type="GO" id="GO:0005178">
    <property type="term" value="F:integrin binding"/>
    <property type="evidence" value="ECO:0007669"/>
    <property type="project" value="TreeGrafter"/>
</dbReference>
<dbReference type="GO" id="GO:0033627">
    <property type="term" value="P:cell adhesion mediated by integrin"/>
    <property type="evidence" value="ECO:0007669"/>
    <property type="project" value="TreeGrafter"/>
</dbReference>
<dbReference type="PROSITE" id="PS51470">
    <property type="entry name" value="FG_GAP"/>
    <property type="match status" value="1"/>
</dbReference>
<proteinExistence type="predicted"/>
<keyword evidence="3" id="KW-0401">Integrin</keyword>
<sequence length="250" mass="27923">MMLLLVLSLCCIIEHSFGYNLETELPVIRRGDAGSYFGFSVASHSFEAFDTKQNQSWLLVGAPKANNTAVPQLANPGVVYKCDFSKDPQCLEVAFDTKGNRNGDQKDNSWFGVSVMSSGHDGYVMACSHRLLHVEGSFFTYPGRCIGAADLEGRFKRDIYDFCETKNQNKANAGGTDTINYKDHMYCQMGLSVSYLKSDRVPLIGAPGVYNYQGEFIYYSRDQKEVARNNSELGYQVVQEATELVSHTLY</sequence>
<dbReference type="AlphaFoldDB" id="A0A9W9ZY35"/>
<dbReference type="PANTHER" id="PTHR23220:SF122">
    <property type="entry name" value="INTEGRIN ALPHA-PS1"/>
    <property type="match status" value="1"/>
</dbReference>
<dbReference type="PANTHER" id="PTHR23220">
    <property type="entry name" value="INTEGRIN ALPHA"/>
    <property type="match status" value="1"/>
</dbReference>
<name>A0A9W9ZY35_9CNID</name>
<feature type="chain" id="PRO_5040847662" evidence="2">
    <location>
        <begin position="19"/>
        <end position="250"/>
    </location>
</feature>
<dbReference type="SMART" id="SM00191">
    <property type="entry name" value="Int_alpha"/>
    <property type="match status" value="1"/>
</dbReference>
<keyword evidence="4" id="KW-1185">Reference proteome</keyword>